<feature type="binding site" evidence="12">
    <location>
        <position position="327"/>
    </location>
    <ligand>
        <name>FAD</name>
        <dbReference type="ChEBI" id="CHEBI:57692"/>
    </ligand>
</feature>
<dbReference type="InterPro" id="IPR001709">
    <property type="entry name" value="Flavoprot_Pyr_Nucl_cyt_Rdtase"/>
</dbReference>
<comment type="pathway">
    <text evidence="11">Sulfur metabolism; hydrogen sulfide biosynthesis; hydrogen sulfide from sulfite (NADPH route): step 1/1.</text>
</comment>
<comment type="cofactor">
    <cofactor evidence="11 12">
        <name>FAD</name>
        <dbReference type="ChEBI" id="CHEBI:57692"/>
    </cofactor>
    <text evidence="11 12">Binds 1 FAD per subunit.</text>
</comment>
<dbReference type="GO" id="GO:0005829">
    <property type="term" value="C:cytosol"/>
    <property type="evidence" value="ECO:0007669"/>
    <property type="project" value="TreeGrafter"/>
</dbReference>
<dbReference type="PANTHER" id="PTHR19384:SF128">
    <property type="entry name" value="NADPH OXIDOREDUCTASE A"/>
    <property type="match status" value="1"/>
</dbReference>
<dbReference type="Pfam" id="PF00175">
    <property type="entry name" value="NAD_binding_1"/>
    <property type="match status" value="1"/>
</dbReference>
<dbReference type="AlphaFoldDB" id="A0AAJ4GC40"/>
<dbReference type="Proteomes" id="UP000502374">
    <property type="component" value="Chromosome"/>
</dbReference>
<keyword evidence="1 11" id="KW-0813">Transport</keyword>
<dbReference type="GO" id="GO:0010181">
    <property type="term" value="F:FMN binding"/>
    <property type="evidence" value="ECO:0007669"/>
    <property type="project" value="InterPro"/>
</dbReference>
<dbReference type="EC" id="1.8.1.2" evidence="11"/>
<evidence type="ECO:0000256" key="9">
    <source>
        <dbReference type="ARBA" id="ARBA00023192"/>
    </source>
</evidence>
<keyword evidence="5 11" id="KW-0274">FAD</keyword>
<sequence>MTNENPFDSMFPFSLEQIDILKKFEKECSNIQFAWLSGYFWHLSYQDSSDLKIKKNIFSLEKNKIDNHAITIISASQTGNARILSERLNKYLNKNNKKTHLVSAADYNFKKIKDERFLILIISTQGEGEPPEEALSLYKFIMSKKAPKLHDLQYSVFALGDSSYNLFCQAGKDFDTRINELGGTNLLNRLDADIEYEDDYIQWSKELLILINKIDISSCSSSLFKKHCFSDNISTYTKYNPAISNILTNQKITGRNSTKDVRHIELDITDLNIKYTPGDALGVWYQNNNNLVEKLLQLLSIKTSDVVNIKNRNVNITDALKNYFELTNNTKNIVKKYADITQNKFLKEIILNDKKLENYVKKTPLINMISDYPQKISSQMFVNILRPLTPRLYSISSSQTETNDEIHITVSILKNIISGNVHLGGSSGYLSELLNVDASVKIFIEQNNNFRLPKDRQTPIIMVGSGTGIAPYRSFIQQRDNDNATGKNWIFFGNPNFTEDFLYQIEWQKYLKKGLLTKMTLAWSRDQEKKIYIQDKIREYGKEIWNWIEEDAHIYICGNASNMAKDVEAELLDIISMNGNMNIEHANEFLNNLRLKKRYQRDVY</sequence>
<dbReference type="Pfam" id="PF00258">
    <property type="entry name" value="Flavodoxin_1"/>
    <property type="match status" value="1"/>
</dbReference>
<dbReference type="SUPFAM" id="SSF52218">
    <property type="entry name" value="Flavoproteins"/>
    <property type="match status" value="1"/>
</dbReference>
<dbReference type="SUPFAM" id="SSF63380">
    <property type="entry name" value="Riboflavin synthase domain-like"/>
    <property type="match status" value="1"/>
</dbReference>
<dbReference type="GO" id="GO:0050660">
    <property type="term" value="F:flavin adenine dinucleotide binding"/>
    <property type="evidence" value="ECO:0007669"/>
    <property type="project" value="InterPro"/>
</dbReference>
<dbReference type="EMBL" id="CP048744">
    <property type="protein sequence ID" value="QIQ41437.1"/>
    <property type="molecule type" value="Genomic_DNA"/>
</dbReference>
<dbReference type="PRINTS" id="PR00369">
    <property type="entry name" value="FLAVODOXIN"/>
</dbReference>
<evidence type="ECO:0000256" key="6">
    <source>
        <dbReference type="ARBA" id="ARBA00022857"/>
    </source>
</evidence>
<evidence type="ECO:0000256" key="10">
    <source>
        <dbReference type="ARBA" id="ARBA00052219"/>
    </source>
</evidence>
<evidence type="ECO:0000256" key="2">
    <source>
        <dbReference type="ARBA" id="ARBA00022605"/>
    </source>
</evidence>
<gene>
    <name evidence="15" type="ORF">G4B00_02155</name>
</gene>
<dbReference type="InterPro" id="IPR029039">
    <property type="entry name" value="Flavoprotein-like_sf"/>
</dbReference>
<keyword evidence="8 11" id="KW-0560">Oxidoreductase</keyword>
<evidence type="ECO:0000259" key="13">
    <source>
        <dbReference type="PROSITE" id="PS50902"/>
    </source>
</evidence>
<dbReference type="Gene3D" id="3.40.50.80">
    <property type="entry name" value="Nucleotide-binding domain of ferredoxin-NADP reductase (FNR) module"/>
    <property type="match status" value="1"/>
</dbReference>
<dbReference type="Gene3D" id="3.40.50.360">
    <property type="match status" value="1"/>
</dbReference>
<dbReference type="PANTHER" id="PTHR19384">
    <property type="entry name" value="NITRIC OXIDE SYNTHASE-RELATED"/>
    <property type="match status" value="1"/>
</dbReference>
<keyword evidence="2 11" id="KW-0028">Amino-acid biosynthesis</keyword>
<dbReference type="InterPro" id="IPR023173">
    <property type="entry name" value="NADPH_Cyt_P450_Rdtase_alpha"/>
</dbReference>
<feature type="binding site" evidence="12">
    <location>
        <begin position="76"/>
        <end position="81"/>
    </location>
    <ligand>
        <name>FMN</name>
        <dbReference type="ChEBI" id="CHEBI:58210"/>
    </ligand>
</feature>
<feature type="binding site" evidence="12">
    <location>
        <position position="566"/>
    </location>
    <ligand>
        <name>NADP(+)</name>
        <dbReference type="ChEBI" id="CHEBI:58349"/>
    </ligand>
</feature>
<evidence type="ECO:0000313" key="16">
    <source>
        <dbReference type="Proteomes" id="UP000502374"/>
    </source>
</evidence>
<keyword evidence="3 11" id="KW-0285">Flavoprotein</keyword>
<keyword evidence="9 11" id="KW-0198">Cysteine biosynthesis</keyword>
<evidence type="ECO:0000256" key="4">
    <source>
        <dbReference type="ARBA" id="ARBA00022643"/>
    </source>
</evidence>
<evidence type="ECO:0000256" key="5">
    <source>
        <dbReference type="ARBA" id="ARBA00022827"/>
    </source>
</evidence>
<dbReference type="SUPFAM" id="SSF52343">
    <property type="entry name" value="Ferredoxin reductase-like, C-terminal NADP-linked domain"/>
    <property type="match status" value="1"/>
</dbReference>
<dbReference type="CDD" id="cd06199">
    <property type="entry name" value="SiR"/>
    <property type="match status" value="1"/>
</dbReference>
<dbReference type="PROSITE" id="PS51384">
    <property type="entry name" value="FAD_FR"/>
    <property type="match status" value="1"/>
</dbReference>
<keyword evidence="7 11" id="KW-0249">Electron transport</keyword>
<dbReference type="InterPro" id="IPR017938">
    <property type="entry name" value="Riboflavin_synthase-like_b-brl"/>
</dbReference>
<feature type="binding site" evidence="12">
    <location>
        <begin position="424"/>
        <end position="427"/>
    </location>
    <ligand>
        <name>FAD</name>
        <dbReference type="ChEBI" id="CHEBI:57692"/>
    </ligand>
</feature>
<dbReference type="PIRSF" id="PIRSF000207">
    <property type="entry name" value="SiR-FP_CysJ"/>
    <property type="match status" value="1"/>
</dbReference>
<comment type="subunit">
    <text evidence="11">Alpha(8)-beta(8). The alpha component is a flavoprotein, the beta component is a hemoprotein.</text>
</comment>
<feature type="binding site" evidence="12">
    <location>
        <begin position="159"/>
        <end position="168"/>
    </location>
    <ligand>
        <name>FMN</name>
        <dbReference type="ChEBI" id="CHEBI:58210"/>
    </ligand>
</feature>
<feature type="binding site" evidence="12">
    <location>
        <begin position="409"/>
        <end position="411"/>
    </location>
    <ligand>
        <name>FAD</name>
        <dbReference type="ChEBI" id="CHEBI:57692"/>
    </ligand>
</feature>
<evidence type="ECO:0000256" key="3">
    <source>
        <dbReference type="ARBA" id="ARBA00022630"/>
    </source>
</evidence>
<dbReference type="Gene3D" id="1.20.990.10">
    <property type="entry name" value="NADPH-cytochrome p450 Reductase, Chain A, domain 3"/>
    <property type="match status" value="1"/>
</dbReference>
<comment type="cofactor">
    <cofactor evidence="11 12">
        <name>FMN</name>
        <dbReference type="ChEBI" id="CHEBI:58210"/>
    </cofactor>
    <text evidence="11 12">Binds 1 FMN per subunit.</text>
</comment>
<feature type="binding site" evidence="12">
    <location>
        <position position="604"/>
    </location>
    <ligand>
        <name>FAD</name>
        <dbReference type="ChEBI" id="CHEBI:57692"/>
    </ligand>
</feature>
<accession>A0AAJ4GC40</accession>
<dbReference type="InterPro" id="IPR001094">
    <property type="entry name" value="Flavdoxin-like"/>
</dbReference>
<dbReference type="InterPro" id="IPR008254">
    <property type="entry name" value="Flavodoxin/NO_synth"/>
</dbReference>
<feature type="domain" description="Flavodoxin-like" evidence="13">
    <location>
        <begin position="70"/>
        <end position="208"/>
    </location>
</feature>
<dbReference type="InterPro" id="IPR001433">
    <property type="entry name" value="OxRdtase_FAD/NAD-bd"/>
</dbReference>
<dbReference type="InterPro" id="IPR039261">
    <property type="entry name" value="FNR_nucleotide-bd"/>
</dbReference>
<name>A0AAJ4GC40_9GAMM</name>
<evidence type="ECO:0000259" key="14">
    <source>
        <dbReference type="PROSITE" id="PS51384"/>
    </source>
</evidence>
<feature type="binding site" evidence="12">
    <location>
        <begin position="123"/>
        <end position="126"/>
    </location>
    <ligand>
        <name>FMN</name>
        <dbReference type="ChEBI" id="CHEBI:58210"/>
    </ligand>
</feature>
<feature type="binding site" evidence="12">
    <location>
        <begin position="530"/>
        <end position="534"/>
    </location>
    <ligand>
        <name>NADP(+)</name>
        <dbReference type="ChEBI" id="CHEBI:58349"/>
    </ligand>
</feature>
<feature type="domain" description="FAD-binding FR-type" evidence="14">
    <location>
        <begin position="239"/>
        <end position="453"/>
    </location>
</feature>
<reference evidence="15 16" key="1">
    <citation type="submission" date="2020-02" db="EMBL/GenBank/DDBJ databases">
        <title>Parallel evolution in the integration of a co-obligate aphid symbiosis.</title>
        <authorList>
            <person name="Monnin D."/>
            <person name="Jackson R."/>
            <person name="Kiers E.T."/>
            <person name="Bunker M."/>
            <person name="Ellers J."/>
            <person name="Henry L.M."/>
        </authorList>
    </citation>
    <scope>NUCLEOTIDE SEQUENCE [LARGE SCALE GENOMIC DNA]</scope>
    <source>
        <strain evidence="15">AURT-53B</strain>
    </source>
</reference>
<dbReference type="InterPro" id="IPR003097">
    <property type="entry name" value="CysJ-like_FAD-binding"/>
</dbReference>
<evidence type="ECO:0000256" key="7">
    <source>
        <dbReference type="ARBA" id="ARBA00022982"/>
    </source>
</evidence>
<comment type="catalytic activity">
    <reaction evidence="10 11">
        <text>hydrogen sulfide + 3 NADP(+) + 3 H2O = sulfite + 3 NADPH + 4 H(+)</text>
        <dbReference type="Rhea" id="RHEA:13801"/>
        <dbReference type="ChEBI" id="CHEBI:15377"/>
        <dbReference type="ChEBI" id="CHEBI:15378"/>
        <dbReference type="ChEBI" id="CHEBI:17359"/>
        <dbReference type="ChEBI" id="CHEBI:29919"/>
        <dbReference type="ChEBI" id="CHEBI:57783"/>
        <dbReference type="ChEBI" id="CHEBI:58349"/>
        <dbReference type="EC" id="1.8.1.2"/>
    </reaction>
</comment>
<proteinExistence type="predicted"/>
<dbReference type="GO" id="GO:0019344">
    <property type="term" value="P:cysteine biosynthetic process"/>
    <property type="evidence" value="ECO:0007669"/>
    <property type="project" value="UniProtKB-KW"/>
</dbReference>
<dbReference type="PROSITE" id="PS50902">
    <property type="entry name" value="FLAVODOXIN_LIKE"/>
    <property type="match status" value="1"/>
</dbReference>
<evidence type="ECO:0000256" key="11">
    <source>
        <dbReference type="PIRNR" id="PIRNR000207"/>
    </source>
</evidence>
<dbReference type="NCBIfam" id="TIGR01931">
    <property type="entry name" value="cysJ"/>
    <property type="match status" value="1"/>
</dbReference>
<dbReference type="FunFam" id="3.40.50.80:FF:000001">
    <property type="entry name" value="NADPH--cytochrome P450 reductase 1"/>
    <property type="match status" value="1"/>
</dbReference>
<feature type="binding site" evidence="12">
    <location>
        <begin position="391"/>
        <end position="394"/>
    </location>
    <ligand>
        <name>FAD</name>
        <dbReference type="ChEBI" id="CHEBI:57692"/>
    </ligand>
</feature>
<dbReference type="Pfam" id="PF00667">
    <property type="entry name" value="FAD_binding_1"/>
    <property type="match status" value="1"/>
</dbReference>
<comment type="function">
    <text evidence="11">Component of the sulfite reductase complex that catalyzes the 6-electron reduction of sulfite to sulfide. This is one of several activities required for the biosynthesis of L-cysteine from sulfate. The flavoprotein component catalyzes the electron flow from NADPH -&gt; FAD -&gt; FMN to the hemoprotein component.</text>
</comment>
<evidence type="ECO:0000313" key="15">
    <source>
        <dbReference type="EMBL" id="QIQ41437.1"/>
    </source>
</evidence>
<dbReference type="InterPro" id="IPR017927">
    <property type="entry name" value="FAD-bd_FR_type"/>
</dbReference>
<evidence type="ECO:0000256" key="1">
    <source>
        <dbReference type="ARBA" id="ARBA00022448"/>
    </source>
</evidence>
<dbReference type="GO" id="GO:0004783">
    <property type="term" value="F:sulfite reductase (NADPH) activity"/>
    <property type="evidence" value="ECO:0007669"/>
    <property type="project" value="UniProtKB-EC"/>
</dbReference>
<keyword evidence="6 11" id="KW-0521">NADP</keyword>
<dbReference type="PRINTS" id="PR00371">
    <property type="entry name" value="FPNCR"/>
</dbReference>
<evidence type="ECO:0000256" key="12">
    <source>
        <dbReference type="PIRSR" id="PIRSR000207-1"/>
    </source>
</evidence>
<keyword evidence="4 11" id="KW-0288">FMN</keyword>
<dbReference type="Gene3D" id="2.40.30.10">
    <property type="entry name" value="Translation factors"/>
    <property type="match status" value="1"/>
</dbReference>
<protein>
    <recommendedName>
        <fullName evidence="11">Sulfite reductase [NADPH] flavoprotein alpha-component</fullName>
        <shortName evidence="11">SiR-FP</shortName>
        <ecNumber evidence="11">1.8.1.2</ecNumber>
    </recommendedName>
</protein>
<dbReference type="InterPro" id="IPR010199">
    <property type="entry name" value="CysJ"/>
</dbReference>
<evidence type="ECO:0000256" key="8">
    <source>
        <dbReference type="ARBA" id="ARBA00023002"/>
    </source>
</evidence>
<feature type="binding site" evidence="12">
    <location>
        <begin position="524"/>
        <end position="525"/>
    </location>
    <ligand>
        <name>NADP(+)</name>
        <dbReference type="ChEBI" id="CHEBI:58349"/>
    </ligand>
</feature>
<organism evidence="15 16">
    <name type="scientific">Buchnera aphidicola</name>
    <name type="common">Aphis urticata</name>
    <dbReference type="NCBI Taxonomy" id="2708353"/>
    <lineage>
        <taxon>Bacteria</taxon>
        <taxon>Pseudomonadati</taxon>
        <taxon>Pseudomonadota</taxon>
        <taxon>Gammaproteobacteria</taxon>
        <taxon>Enterobacterales</taxon>
        <taxon>Erwiniaceae</taxon>
        <taxon>Buchnera</taxon>
    </lineage>
</organism>